<dbReference type="EMBL" id="SDPP02000003">
    <property type="protein sequence ID" value="KAA1376604.1"/>
    <property type="molecule type" value="Genomic_DNA"/>
</dbReference>
<dbReference type="AlphaFoldDB" id="A0A641ANV2"/>
<proteinExistence type="predicted"/>
<dbReference type="Gene3D" id="3.40.190.10">
    <property type="entry name" value="Periplasmic binding protein-like II"/>
    <property type="match status" value="1"/>
</dbReference>
<dbReference type="OrthoDB" id="9768183at2"/>
<evidence type="ECO:0000313" key="2">
    <source>
        <dbReference type="Proteomes" id="UP001515100"/>
    </source>
</evidence>
<name>A0A641ANV2_9ACTN</name>
<sequence length="55" mass="6124">MRENRAVRFAWIDERPFNYLDDDGVLNGCDVSLARAAFARLGVHFEAACSSCGDD</sequence>
<accession>A0A641ANV2</accession>
<gene>
    <name evidence="1" type="ORF">ESP62_012610</name>
</gene>
<evidence type="ECO:0000313" key="1">
    <source>
        <dbReference type="EMBL" id="KAA1376604.1"/>
    </source>
</evidence>
<reference evidence="1" key="1">
    <citation type="submission" date="2019-09" db="EMBL/GenBank/DDBJ databases">
        <authorList>
            <person name="Li J."/>
        </authorList>
    </citation>
    <scope>NUCLEOTIDE SEQUENCE [LARGE SCALE GENOMIC DNA]</scope>
    <source>
        <strain evidence="1">NRBC 14897</strain>
    </source>
</reference>
<dbReference type="Proteomes" id="UP001515100">
    <property type="component" value="Unassembled WGS sequence"/>
</dbReference>
<comment type="caution">
    <text evidence="1">The sequence shown here is derived from an EMBL/GenBank/DDBJ whole genome shotgun (WGS) entry which is preliminary data.</text>
</comment>
<organism evidence="1 2">
    <name type="scientific">Aeromicrobium fastidiosum</name>
    <dbReference type="NCBI Taxonomy" id="52699"/>
    <lineage>
        <taxon>Bacteria</taxon>
        <taxon>Bacillati</taxon>
        <taxon>Actinomycetota</taxon>
        <taxon>Actinomycetes</taxon>
        <taxon>Propionibacteriales</taxon>
        <taxon>Nocardioidaceae</taxon>
        <taxon>Aeromicrobium</taxon>
    </lineage>
</organism>
<keyword evidence="2" id="KW-1185">Reference proteome</keyword>
<protein>
    <submittedName>
        <fullName evidence="1">Transporter substrate-binding domain-containing protein</fullName>
    </submittedName>
</protein>
<dbReference type="SUPFAM" id="SSF53850">
    <property type="entry name" value="Periplasmic binding protein-like II"/>
    <property type="match status" value="1"/>
</dbReference>